<dbReference type="EMBL" id="CP011269">
    <property type="protein sequence ID" value="ALI28381.1"/>
    <property type="molecule type" value="Genomic_DNA"/>
</dbReference>
<gene>
    <name evidence="1" type="ORF">XA26_45810</name>
</gene>
<evidence type="ECO:0000313" key="1">
    <source>
        <dbReference type="EMBL" id="ALI28381.1"/>
    </source>
</evidence>
<dbReference type="KEGG" id="mft:XA26_45810"/>
<accession>A0A0N9XHR6</accession>
<proteinExistence type="predicted"/>
<protein>
    <submittedName>
        <fullName evidence="1">Uncharacterized protein</fullName>
    </submittedName>
</protein>
<name>A0A0N9XHR6_MYCFO</name>
<dbReference type="STRING" id="1766.XA26_45810"/>
<sequence length="61" mass="6891">MLCANVDQEFDYLQNLLTHHGEHPLATEAWTTLAEVGDTLSQYRSLVRTIHRAVQGKRPAS</sequence>
<dbReference type="PATRIC" id="fig|1766.6.peg.4553"/>
<organism evidence="1 2">
    <name type="scientific">Mycolicibacterium fortuitum</name>
    <name type="common">Mycobacterium fortuitum</name>
    <dbReference type="NCBI Taxonomy" id="1766"/>
    <lineage>
        <taxon>Bacteria</taxon>
        <taxon>Bacillati</taxon>
        <taxon>Actinomycetota</taxon>
        <taxon>Actinomycetes</taxon>
        <taxon>Mycobacteriales</taxon>
        <taxon>Mycobacteriaceae</taxon>
        <taxon>Mycolicibacterium</taxon>
    </lineage>
</organism>
<reference evidence="1 2" key="1">
    <citation type="journal article" date="2015" name="MBio">
        <title>Enzymatic Degradation of Phenazines Can Generate Energy and Protect Sensitive Organisms from Toxicity.</title>
        <authorList>
            <person name="Costa K.C."/>
            <person name="Bergkessel M."/>
            <person name="Saunders S."/>
            <person name="Korlach J."/>
            <person name="Newman D.K."/>
        </authorList>
    </citation>
    <scope>NUCLEOTIDE SEQUENCE [LARGE SCALE GENOMIC DNA]</scope>
    <source>
        <strain evidence="1 2">CT6</strain>
    </source>
</reference>
<dbReference type="AlphaFoldDB" id="A0A0N9XHR6"/>
<evidence type="ECO:0000313" key="2">
    <source>
        <dbReference type="Proteomes" id="UP000057134"/>
    </source>
</evidence>
<keyword evidence="2" id="KW-1185">Reference proteome</keyword>
<dbReference type="Proteomes" id="UP000057134">
    <property type="component" value="Chromosome"/>
</dbReference>